<keyword evidence="1" id="KW-1133">Transmembrane helix</keyword>
<feature type="transmembrane region" description="Helical" evidence="1">
    <location>
        <begin position="20"/>
        <end position="43"/>
    </location>
</feature>
<keyword evidence="1" id="KW-0812">Transmembrane</keyword>
<sequence>MGSHKANKRETDNFCFCIGLRLGFIITGIIWMLEGFCLAIYFWHNYNYHNALNDNNGNNGNNDDSKKYGEWLFIILFGYSILLIVLSSFGLVSYRVYVRFFFHS</sequence>
<evidence type="ECO:0000313" key="2">
    <source>
        <dbReference type="EMBL" id="KAF0496451.1"/>
    </source>
</evidence>
<name>A0A8H4EJ98_GIGMA</name>
<dbReference type="EMBL" id="WTPW01000600">
    <property type="protein sequence ID" value="KAF0496451.1"/>
    <property type="molecule type" value="Genomic_DNA"/>
</dbReference>
<accession>A0A8H4EJ98</accession>
<reference evidence="2 3" key="1">
    <citation type="journal article" date="2019" name="Environ. Microbiol.">
        <title>At the nexus of three kingdoms: the genome of the mycorrhizal fungus Gigaspora margarita provides insights into plant, endobacterial and fungal interactions.</title>
        <authorList>
            <person name="Venice F."/>
            <person name="Ghignone S."/>
            <person name="Salvioli di Fossalunga A."/>
            <person name="Amselem J."/>
            <person name="Novero M."/>
            <person name="Xianan X."/>
            <person name="Sedzielewska Toro K."/>
            <person name="Morin E."/>
            <person name="Lipzen A."/>
            <person name="Grigoriev I.V."/>
            <person name="Henrissat B."/>
            <person name="Martin F.M."/>
            <person name="Bonfante P."/>
        </authorList>
    </citation>
    <scope>NUCLEOTIDE SEQUENCE [LARGE SCALE GENOMIC DNA]</scope>
    <source>
        <strain evidence="2 3">BEG34</strain>
    </source>
</reference>
<evidence type="ECO:0000313" key="3">
    <source>
        <dbReference type="Proteomes" id="UP000439903"/>
    </source>
</evidence>
<proteinExistence type="predicted"/>
<keyword evidence="1" id="KW-0472">Membrane</keyword>
<dbReference type="Proteomes" id="UP000439903">
    <property type="component" value="Unassembled WGS sequence"/>
</dbReference>
<organism evidence="2 3">
    <name type="scientific">Gigaspora margarita</name>
    <dbReference type="NCBI Taxonomy" id="4874"/>
    <lineage>
        <taxon>Eukaryota</taxon>
        <taxon>Fungi</taxon>
        <taxon>Fungi incertae sedis</taxon>
        <taxon>Mucoromycota</taxon>
        <taxon>Glomeromycotina</taxon>
        <taxon>Glomeromycetes</taxon>
        <taxon>Diversisporales</taxon>
        <taxon>Gigasporaceae</taxon>
        <taxon>Gigaspora</taxon>
    </lineage>
</organism>
<keyword evidence="3" id="KW-1185">Reference proteome</keyword>
<dbReference type="AlphaFoldDB" id="A0A8H4EJ98"/>
<protein>
    <submittedName>
        <fullName evidence="2">Uncharacterized protein</fullName>
    </submittedName>
</protein>
<gene>
    <name evidence="2" type="ORF">F8M41_020973</name>
</gene>
<feature type="transmembrane region" description="Helical" evidence="1">
    <location>
        <begin position="71"/>
        <end position="94"/>
    </location>
</feature>
<evidence type="ECO:0000256" key="1">
    <source>
        <dbReference type="SAM" id="Phobius"/>
    </source>
</evidence>
<comment type="caution">
    <text evidence="2">The sequence shown here is derived from an EMBL/GenBank/DDBJ whole genome shotgun (WGS) entry which is preliminary data.</text>
</comment>